<dbReference type="InterPro" id="IPR042070">
    <property type="entry name" value="PucR_C-HTH_sf"/>
</dbReference>
<dbReference type="PANTHER" id="PTHR33744">
    <property type="entry name" value="CARBOHYDRATE DIACID REGULATOR"/>
    <property type="match status" value="1"/>
</dbReference>
<dbReference type="Pfam" id="PF13185">
    <property type="entry name" value="GAF_2"/>
    <property type="match status" value="1"/>
</dbReference>
<dbReference type="RefSeq" id="WP_168535901.1">
    <property type="nucleotide sequence ID" value="NZ_JAAWWP010000002.1"/>
</dbReference>
<dbReference type="PANTHER" id="PTHR33744:SF1">
    <property type="entry name" value="DNA-BINDING TRANSCRIPTIONAL ACTIVATOR ADER"/>
    <property type="match status" value="1"/>
</dbReference>
<comment type="similarity">
    <text evidence="1">Belongs to the CdaR family.</text>
</comment>
<reference evidence="3 4" key="1">
    <citation type="submission" date="2020-04" db="EMBL/GenBank/DDBJ databases">
        <title>Phylogenetic Diversity and Antibacterial Activity against Ralstonia solanacearum of Endophytic Actinomycete Isolated from Moss.</title>
        <authorList>
            <person name="Zhuang X."/>
        </authorList>
    </citation>
    <scope>NUCLEOTIDE SEQUENCE [LARGE SCALE GENOMIC DNA]</scope>
    <source>
        <strain evidence="3 4">LD120</strain>
    </source>
</reference>
<evidence type="ECO:0000313" key="3">
    <source>
        <dbReference type="EMBL" id="NKI40403.1"/>
    </source>
</evidence>
<keyword evidence="4" id="KW-1185">Reference proteome</keyword>
<sequence>MEPSALTILELLAEGAPAERLQAFAARARRGESDARSLAAVEEGVRLARTVHERCEQRRQREAGLSALLSVALELAGPLGPRSLLDLVTRRARLLLGTDLACVVLPGADGGPALVRAADGHVSARTVGLALPTLADLGDAAVTGAIPVWTPDYPHDERVRHSPALDAAVAAEGVRGVLVAPLGRGGPGGALYLADRSPRHFTHEEISLVGLLGELVGAALEKATALERARTELSALSTRHEQSERRLRTTAELRELHHRLIGRALEGAAPSALTEAAAARTGGALRVLAADGTVLDTTGGAPAWGDEEGDGPATVAAHTAGRPVALGEGRWAAPVRARGTALGTVLLRQDRPVTDTDVQVLGILAEAMAVLLLGVEAGSSAAPGRRRDGHLDDLLTGPSPLVGQTGRYPLDPGRPHVVLVALTKTGELGRAVAWAALHAHRTGGLAGERRDLLVLVLPGTDPGQAARAVMDELAPLLDGAVTLAGAGPVTHQAAASAAFEEAHQCLDAMIALGATGCAASARELGFFGALLSDDRDVPAFVHAAIGPVLDYDRQRFTELTKTLEAWFRSGGSPTYAAQQLFVHPNTVSRRLERIGGLLGPDWQQPDHTLKIQLALRLHGIRQSLLARRGGAPDEITGRPG</sequence>
<evidence type="ECO:0000259" key="2">
    <source>
        <dbReference type="SMART" id="SM00065"/>
    </source>
</evidence>
<dbReference type="Pfam" id="PF13556">
    <property type="entry name" value="HTH_30"/>
    <property type="match status" value="1"/>
</dbReference>
<gene>
    <name evidence="3" type="ORF">HFV08_03880</name>
</gene>
<dbReference type="InterPro" id="IPR003018">
    <property type="entry name" value="GAF"/>
</dbReference>
<evidence type="ECO:0000313" key="4">
    <source>
        <dbReference type="Proteomes" id="UP000772196"/>
    </source>
</evidence>
<dbReference type="InterPro" id="IPR051448">
    <property type="entry name" value="CdaR-like_regulators"/>
</dbReference>
<dbReference type="InterPro" id="IPR029016">
    <property type="entry name" value="GAF-like_dom_sf"/>
</dbReference>
<accession>A0ABX1GX91</accession>
<dbReference type="Proteomes" id="UP000772196">
    <property type="component" value="Unassembled WGS sequence"/>
</dbReference>
<comment type="caution">
    <text evidence="3">The sequence shown here is derived from an EMBL/GenBank/DDBJ whole genome shotgun (WGS) entry which is preliminary data.</text>
</comment>
<protein>
    <submittedName>
        <fullName evidence="3">GAF domain-containing protein</fullName>
    </submittedName>
</protein>
<dbReference type="InterPro" id="IPR025736">
    <property type="entry name" value="PucR_C-HTH_dom"/>
</dbReference>
<dbReference type="Gene3D" id="1.10.10.2840">
    <property type="entry name" value="PucR C-terminal helix-turn-helix domain"/>
    <property type="match status" value="1"/>
</dbReference>
<dbReference type="SUPFAM" id="SSF55781">
    <property type="entry name" value="GAF domain-like"/>
    <property type="match status" value="1"/>
</dbReference>
<dbReference type="InterPro" id="IPR041522">
    <property type="entry name" value="CdaR_GGDEF"/>
</dbReference>
<dbReference type="Gene3D" id="3.30.450.40">
    <property type="match status" value="1"/>
</dbReference>
<dbReference type="SMART" id="SM00065">
    <property type="entry name" value="GAF"/>
    <property type="match status" value="1"/>
</dbReference>
<name>A0ABX1GX91_9ACTN</name>
<evidence type="ECO:0000256" key="1">
    <source>
        <dbReference type="ARBA" id="ARBA00006754"/>
    </source>
</evidence>
<proteinExistence type="inferred from homology"/>
<feature type="domain" description="GAF" evidence="2">
    <location>
        <begin position="80"/>
        <end position="230"/>
    </location>
</feature>
<dbReference type="Pfam" id="PF17853">
    <property type="entry name" value="GGDEF_2"/>
    <property type="match status" value="1"/>
</dbReference>
<organism evidence="3 4">
    <name type="scientific">Streptomyces physcomitrii</name>
    <dbReference type="NCBI Taxonomy" id="2724184"/>
    <lineage>
        <taxon>Bacteria</taxon>
        <taxon>Bacillati</taxon>
        <taxon>Actinomycetota</taxon>
        <taxon>Actinomycetes</taxon>
        <taxon>Kitasatosporales</taxon>
        <taxon>Streptomycetaceae</taxon>
        <taxon>Streptomyces</taxon>
    </lineage>
</organism>
<dbReference type="EMBL" id="JAAWWP010000002">
    <property type="protein sequence ID" value="NKI40403.1"/>
    <property type="molecule type" value="Genomic_DNA"/>
</dbReference>